<dbReference type="RefSeq" id="WP_184787272.1">
    <property type="nucleotide sequence ID" value="NZ_BONT01000045.1"/>
</dbReference>
<proteinExistence type="predicted"/>
<dbReference type="EMBL" id="JACHGT010000004">
    <property type="protein sequence ID" value="MBB6034414.1"/>
    <property type="molecule type" value="Genomic_DNA"/>
</dbReference>
<reference evidence="2 3" key="1">
    <citation type="submission" date="2020-08" db="EMBL/GenBank/DDBJ databases">
        <title>Genomic Encyclopedia of Type Strains, Phase IV (KMG-IV): sequencing the most valuable type-strain genomes for metagenomic binning, comparative biology and taxonomic classification.</title>
        <authorList>
            <person name="Goeker M."/>
        </authorList>
    </citation>
    <scope>NUCLEOTIDE SEQUENCE [LARGE SCALE GENOMIC DNA]</scope>
    <source>
        <strain evidence="2 3">YIM 65646</strain>
    </source>
</reference>
<protein>
    <submittedName>
        <fullName evidence="2">Uncharacterized protein</fullName>
    </submittedName>
</protein>
<accession>A0A841FEZ6</accession>
<comment type="caution">
    <text evidence="2">The sequence shown here is derived from an EMBL/GenBank/DDBJ whole genome shotgun (WGS) entry which is preliminary data.</text>
</comment>
<gene>
    <name evidence="2" type="ORF">HNR73_002264</name>
</gene>
<dbReference type="InterPro" id="IPR046193">
    <property type="entry name" value="DUF6221"/>
</dbReference>
<feature type="region of interest" description="Disordered" evidence="1">
    <location>
        <begin position="18"/>
        <end position="38"/>
    </location>
</feature>
<name>A0A841FEZ6_9ACTN</name>
<evidence type="ECO:0000256" key="1">
    <source>
        <dbReference type="SAM" id="MobiDB-lite"/>
    </source>
</evidence>
<dbReference type="Pfam" id="PF19730">
    <property type="entry name" value="DUF6221"/>
    <property type="match status" value="1"/>
</dbReference>
<organism evidence="2 3">
    <name type="scientific">Phytomonospora endophytica</name>
    <dbReference type="NCBI Taxonomy" id="714109"/>
    <lineage>
        <taxon>Bacteria</taxon>
        <taxon>Bacillati</taxon>
        <taxon>Actinomycetota</taxon>
        <taxon>Actinomycetes</taxon>
        <taxon>Micromonosporales</taxon>
        <taxon>Micromonosporaceae</taxon>
        <taxon>Phytomonospora</taxon>
    </lineage>
</organism>
<evidence type="ECO:0000313" key="3">
    <source>
        <dbReference type="Proteomes" id="UP000548476"/>
    </source>
</evidence>
<sequence>MDLAAFLRARVGEDAAVAHAASHPDQDRDGDPRFPVGADESWHWVRDGESEPLKGATGFAPREGAQGGHQWVHHDGRQRWAHTAIPGAQELRLESRNRYMLRASPDWAPHWVLDAPRGLTYGVAAHIAVHDPVRVLSEVAAKLRIIEAFEAGGVPEYVLRVLAWPYRGHPDYDASWNG</sequence>
<dbReference type="AlphaFoldDB" id="A0A841FEZ6"/>
<evidence type="ECO:0000313" key="2">
    <source>
        <dbReference type="EMBL" id="MBB6034414.1"/>
    </source>
</evidence>
<feature type="compositionally biased region" description="Basic and acidic residues" evidence="1">
    <location>
        <begin position="22"/>
        <end position="32"/>
    </location>
</feature>
<keyword evidence="3" id="KW-1185">Reference proteome</keyword>
<dbReference type="Proteomes" id="UP000548476">
    <property type="component" value="Unassembled WGS sequence"/>
</dbReference>